<dbReference type="EMBL" id="CP117826">
    <property type="protein sequence ID" value="XCC62774.1"/>
    <property type="molecule type" value="Genomic_DNA"/>
</dbReference>
<dbReference type="InterPro" id="IPR000577">
    <property type="entry name" value="Carb_kinase_FGGY"/>
</dbReference>
<keyword evidence="5 7" id="KW-0054">Arabinose catabolism</keyword>
<evidence type="ECO:0000256" key="3">
    <source>
        <dbReference type="ARBA" id="ARBA00022777"/>
    </source>
</evidence>
<feature type="domain" description="Carbohydrate kinase FGGY N-terminal" evidence="10">
    <location>
        <begin position="4"/>
        <end position="273"/>
    </location>
</feature>
<keyword evidence="1 7" id="KW-0808">Transferase</keyword>
<evidence type="ECO:0000313" key="12">
    <source>
        <dbReference type="EMBL" id="XCC62774.1"/>
    </source>
</evidence>
<evidence type="ECO:0000256" key="9">
    <source>
        <dbReference type="RuleBase" id="RU003455"/>
    </source>
</evidence>
<dbReference type="GO" id="GO:0005524">
    <property type="term" value="F:ATP binding"/>
    <property type="evidence" value="ECO:0007669"/>
    <property type="project" value="UniProtKB-UniRule"/>
</dbReference>
<gene>
    <name evidence="7 12" type="primary">araB</name>
    <name evidence="12" type="ORF">PUP29_02295</name>
</gene>
<feature type="domain" description="Carbohydrate kinase FGGY C-terminal" evidence="11">
    <location>
        <begin position="288"/>
        <end position="486"/>
    </location>
</feature>
<dbReference type="Pfam" id="PF02782">
    <property type="entry name" value="FGGY_C"/>
    <property type="match status" value="1"/>
</dbReference>
<keyword evidence="6 7" id="KW-0119">Carbohydrate metabolism</keyword>
<reference evidence="12" key="1">
    <citation type="submission" date="2023-02" db="EMBL/GenBank/DDBJ databases">
        <title>Gut commensal Christensenella minuta modulates host metabolism via a new class of secondary bile acids.</title>
        <authorList>
            <person name="Liu C."/>
        </authorList>
    </citation>
    <scope>NUCLEOTIDE SEQUENCE</scope>
    <source>
        <strain evidence="12">CA70</strain>
    </source>
</reference>
<accession>A0AAU8A9T4</accession>
<dbReference type="InterPro" id="IPR018483">
    <property type="entry name" value="Carb_kinase_FGGY_CS"/>
</dbReference>
<protein>
    <recommendedName>
        <fullName evidence="7 8">Ribulokinase</fullName>
        <ecNumber evidence="7 8">2.7.1.16</ecNumber>
    </recommendedName>
</protein>
<evidence type="ECO:0000256" key="1">
    <source>
        <dbReference type="ARBA" id="ARBA00022679"/>
    </source>
</evidence>
<keyword evidence="2 7" id="KW-0547">Nucleotide-binding</keyword>
<proteinExistence type="inferred from homology"/>
<dbReference type="InterPro" id="IPR043129">
    <property type="entry name" value="ATPase_NBD"/>
</dbReference>
<dbReference type="GO" id="GO:0008741">
    <property type="term" value="F:ribulokinase activity"/>
    <property type="evidence" value="ECO:0007669"/>
    <property type="project" value="UniProtKB-UniRule"/>
</dbReference>
<dbReference type="PANTHER" id="PTHR43435:SF4">
    <property type="entry name" value="FGGY CARBOHYDRATE KINASE DOMAIN-CONTAINING PROTEIN"/>
    <property type="match status" value="1"/>
</dbReference>
<dbReference type="EC" id="2.7.1.16" evidence="7 8"/>
<comment type="catalytic activity">
    <reaction evidence="7 9">
        <text>L-ribulose + ATP = L-ribulose 5-phosphate + ADP + H(+)</text>
        <dbReference type="Rhea" id="RHEA:22072"/>
        <dbReference type="ChEBI" id="CHEBI:15378"/>
        <dbReference type="ChEBI" id="CHEBI:16880"/>
        <dbReference type="ChEBI" id="CHEBI:30616"/>
        <dbReference type="ChEBI" id="CHEBI:58226"/>
        <dbReference type="ChEBI" id="CHEBI:456216"/>
        <dbReference type="EC" id="2.7.1.16"/>
    </reaction>
</comment>
<dbReference type="PANTHER" id="PTHR43435">
    <property type="entry name" value="RIBULOKINASE"/>
    <property type="match status" value="1"/>
</dbReference>
<dbReference type="Pfam" id="PF00370">
    <property type="entry name" value="FGGY_N"/>
    <property type="match status" value="1"/>
</dbReference>
<dbReference type="GO" id="GO:0019569">
    <property type="term" value="P:L-arabinose catabolic process to D-xylulose 5-phosphate"/>
    <property type="evidence" value="ECO:0007669"/>
    <property type="project" value="UniProtKB-UniRule"/>
</dbReference>
<evidence type="ECO:0000256" key="5">
    <source>
        <dbReference type="ARBA" id="ARBA00022935"/>
    </source>
</evidence>
<dbReference type="PROSITE" id="PS00445">
    <property type="entry name" value="FGGY_KINASES_2"/>
    <property type="match status" value="1"/>
</dbReference>
<keyword evidence="4 7" id="KW-0067">ATP-binding</keyword>
<evidence type="ECO:0000256" key="2">
    <source>
        <dbReference type="ARBA" id="ARBA00022741"/>
    </source>
</evidence>
<dbReference type="Gene3D" id="3.30.420.40">
    <property type="match status" value="2"/>
</dbReference>
<sequence>MAKYSIGIDFGTLSGRALLVDVRTGEEIATSVYDYPHKVMDEMLPSGKRLGVDFALEHPRDYLDVIEKTISAVIRESGVSPDDIIGVGVDFTACTVMPVKADGTPVCFLPGFRDNPHAYVKLWKHHAAQDKANKLNETAAARGEKWLARYGNKISSEWLVPKIWQILTDAPEVYEEMDCFIEAADWIVWQLTGKETRNSCCAGYKAIWHKQDGYPSKEFFAALDPRLENVVEEKLGGEILPLGSCAGGITPEMAAKTGLAVGTPVAVGNVDAHVCVPAVGIDGPGKMLAIMGTSTCHILMCEKECSVPGICGYVEDGVMPGLVGYEAGQSCVGDHFAWLVNNCVPPRYFEEAKAHGMDIHVYLQEKASEQKPGESGLLALDWWNGNRSVLVDVDLTGMMLGMTLTTRPEEMYRALVEATAYGTRKIIENFEENGVPVDEFYASGGIAEKSAFVMQIYADIIRKPIKISGSAQGPALGAAIFGAVAAGKKNGGYDSVYDAARMMGKLKNITYLPNEENAKVYDKLYAEYSTLHDYFGTGGNDVMKRLKEIKKGVQNA</sequence>
<dbReference type="InterPro" id="IPR018485">
    <property type="entry name" value="FGGY_C"/>
</dbReference>
<keyword evidence="3 7" id="KW-0418">Kinase</keyword>
<dbReference type="SUPFAM" id="SSF53067">
    <property type="entry name" value="Actin-like ATPase domain"/>
    <property type="match status" value="2"/>
</dbReference>
<dbReference type="CDD" id="cd07781">
    <property type="entry name" value="ASKHA_NBD_FGGY_L-RBK"/>
    <property type="match status" value="1"/>
</dbReference>
<dbReference type="RefSeq" id="WP_079547434.1">
    <property type="nucleotide sequence ID" value="NZ_CP117826.1"/>
</dbReference>
<comment type="pathway">
    <text evidence="7 9">Carbohydrate degradation; L-arabinose degradation via L-ribulose; D-xylulose 5-phosphate from L-arabinose (bacterial route): step 2/3.</text>
</comment>
<evidence type="ECO:0000256" key="7">
    <source>
        <dbReference type="HAMAP-Rule" id="MF_00520"/>
    </source>
</evidence>
<comment type="catalytic activity">
    <reaction evidence="7">
        <text>D-ribulose + ATP = D-ribulose 5-phosphate + ADP + H(+)</text>
        <dbReference type="Rhea" id="RHEA:17601"/>
        <dbReference type="ChEBI" id="CHEBI:15378"/>
        <dbReference type="ChEBI" id="CHEBI:17173"/>
        <dbReference type="ChEBI" id="CHEBI:30616"/>
        <dbReference type="ChEBI" id="CHEBI:58121"/>
        <dbReference type="ChEBI" id="CHEBI:456216"/>
        <dbReference type="EC" id="2.7.1.16"/>
    </reaction>
</comment>
<dbReference type="GO" id="GO:0019150">
    <property type="term" value="F:D-ribulokinase activity"/>
    <property type="evidence" value="ECO:0007669"/>
    <property type="project" value="TreeGrafter"/>
</dbReference>
<dbReference type="InterPro" id="IPR018484">
    <property type="entry name" value="FGGY_N"/>
</dbReference>
<evidence type="ECO:0000259" key="10">
    <source>
        <dbReference type="Pfam" id="PF00370"/>
    </source>
</evidence>
<evidence type="ECO:0000259" key="11">
    <source>
        <dbReference type="Pfam" id="PF02782"/>
    </source>
</evidence>
<dbReference type="InterPro" id="IPR005929">
    <property type="entry name" value="Ribulokinase"/>
</dbReference>
<dbReference type="NCBIfam" id="NF003154">
    <property type="entry name" value="PRK04123.1"/>
    <property type="match status" value="1"/>
</dbReference>
<organism evidence="12">
    <name type="scientific">Christensenella massiliensis</name>
    <dbReference type="NCBI Taxonomy" id="1805714"/>
    <lineage>
        <taxon>Bacteria</taxon>
        <taxon>Bacillati</taxon>
        <taxon>Bacillota</taxon>
        <taxon>Clostridia</taxon>
        <taxon>Christensenellales</taxon>
        <taxon>Christensenellaceae</taxon>
        <taxon>Christensenella</taxon>
    </lineage>
</organism>
<dbReference type="HAMAP" id="MF_00520">
    <property type="entry name" value="Ribulokinase"/>
    <property type="match status" value="1"/>
</dbReference>
<evidence type="ECO:0000256" key="6">
    <source>
        <dbReference type="ARBA" id="ARBA00023277"/>
    </source>
</evidence>
<name>A0AAU8A9T4_9FIRM</name>
<evidence type="ECO:0000256" key="8">
    <source>
        <dbReference type="NCBIfam" id="TIGR01234"/>
    </source>
</evidence>
<dbReference type="AlphaFoldDB" id="A0AAU8A9T4"/>
<comment type="similarity">
    <text evidence="7 9">Belongs to the ribulokinase family.</text>
</comment>
<evidence type="ECO:0000256" key="4">
    <source>
        <dbReference type="ARBA" id="ARBA00022840"/>
    </source>
</evidence>
<dbReference type="PIRSF" id="PIRSF000538">
    <property type="entry name" value="GlpK"/>
    <property type="match status" value="1"/>
</dbReference>
<dbReference type="NCBIfam" id="TIGR01234">
    <property type="entry name" value="L-ribulokinase"/>
    <property type="match status" value="1"/>
</dbReference>
<dbReference type="GO" id="GO:0005737">
    <property type="term" value="C:cytoplasm"/>
    <property type="evidence" value="ECO:0007669"/>
    <property type="project" value="TreeGrafter"/>
</dbReference>